<evidence type="ECO:0000256" key="3">
    <source>
        <dbReference type="ARBA" id="ARBA00022679"/>
    </source>
</evidence>
<gene>
    <name evidence="10" type="primary">holA</name>
    <name evidence="10" type="ORF">LOC68_25355</name>
</gene>
<dbReference type="Pfam" id="PF06144">
    <property type="entry name" value="DNA_pol3_delta"/>
    <property type="match status" value="1"/>
</dbReference>
<evidence type="ECO:0000313" key="11">
    <source>
        <dbReference type="Proteomes" id="UP001139103"/>
    </source>
</evidence>
<evidence type="ECO:0000256" key="7">
    <source>
        <dbReference type="ARBA" id="ARBA00034754"/>
    </source>
</evidence>
<evidence type="ECO:0000259" key="9">
    <source>
        <dbReference type="Pfam" id="PF06144"/>
    </source>
</evidence>
<dbReference type="PANTHER" id="PTHR34388">
    <property type="entry name" value="DNA POLYMERASE III SUBUNIT DELTA"/>
    <property type="match status" value="1"/>
</dbReference>
<dbReference type="PANTHER" id="PTHR34388:SF1">
    <property type="entry name" value="DNA POLYMERASE III SUBUNIT DELTA"/>
    <property type="match status" value="1"/>
</dbReference>
<protein>
    <recommendedName>
        <fullName evidence="2">DNA polymerase III subunit delta</fullName>
        <ecNumber evidence="1">2.7.7.7</ecNumber>
    </recommendedName>
</protein>
<dbReference type="EMBL" id="JAJKFT010000010">
    <property type="protein sequence ID" value="MCC9631737.1"/>
    <property type="molecule type" value="Genomic_DNA"/>
</dbReference>
<dbReference type="SUPFAM" id="SSF52540">
    <property type="entry name" value="P-loop containing nucleoside triphosphate hydrolases"/>
    <property type="match status" value="1"/>
</dbReference>
<dbReference type="GO" id="GO:0003887">
    <property type="term" value="F:DNA-directed DNA polymerase activity"/>
    <property type="evidence" value="ECO:0007669"/>
    <property type="project" value="UniProtKB-KW"/>
</dbReference>
<comment type="caution">
    <text evidence="10">The sequence shown here is derived from an EMBL/GenBank/DDBJ whole genome shotgun (WGS) entry which is preliminary data.</text>
</comment>
<keyword evidence="5" id="KW-0235">DNA replication</keyword>
<comment type="similarity">
    <text evidence="7">Belongs to the DNA polymerase HolA subunit family.</text>
</comment>
<dbReference type="InterPro" id="IPR008921">
    <property type="entry name" value="DNA_pol3_clamp-load_cplx_C"/>
</dbReference>
<dbReference type="InterPro" id="IPR005790">
    <property type="entry name" value="DNA_polIII_delta"/>
</dbReference>
<sequence>MSKTVHCFDFLDEDAGEVPGMAIVYGREALLARLALRQIRHAVVGGDDEDVPIARLDGKTAAWRDVIDEVGTVSLFGGGSRRLVILDGADDFVSRYRAELEKYADKPKRSGVLVLVVENWPKNTKLFKKLDETGLQVDCNLPEKKSGKRSVPDAKALHDWMIKWAKKTHQVKLERDAAEMMVELIGPELGLIDQDLARLSLYVEPNGKVTADLVRDVVGGWRMKAIWDLVDAAVEGRTAGVLEDLDKLFQMGERPQKLYGQIAWSLRRYAAAARIYQRAQRTGEAKSLRNALADAGFPNWPKALDEAQERLKRLGSIRAGRLFQQLLKLDLSLKGTHSHDDRGRLALEKLFVGFAAELDPRHTHGDRR</sequence>
<name>A0A9X1SIX7_9BACT</name>
<evidence type="ECO:0000256" key="5">
    <source>
        <dbReference type="ARBA" id="ARBA00022705"/>
    </source>
</evidence>
<dbReference type="InterPro" id="IPR010372">
    <property type="entry name" value="DNA_pol3_delta_N"/>
</dbReference>
<evidence type="ECO:0000256" key="2">
    <source>
        <dbReference type="ARBA" id="ARBA00017703"/>
    </source>
</evidence>
<keyword evidence="11" id="KW-1185">Reference proteome</keyword>
<evidence type="ECO:0000256" key="6">
    <source>
        <dbReference type="ARBA" id="ARBA00022932"/>
    </source>
</evidence>
<dbReference type="Gene3D" id="3.40.50.300">
    <property type="entry name" value="P-loop containing nucleotide triphosphate hydrolases"/>
    <property type="match status" value="1"/>
</dbReference>
<dbReference type="EC" id="2.7.7.7" evidence="1"/>
<dbReference type="InterPro" id="IPR027417">
    <property type="entry name" value="P-loop_NTPase"/>
</dbReference>
<accession>A0A9X1SIX7</accession>
<dbReference type="Gene3D" id="1.10.8.60">
    <property type="match status" value="1"/>
</dbReference>
<dbReference type="Proteomes" id="UP001139103">
    <property type="component" value="Unassembled WGS sequence"/>
</dbReference>
<dbReference type="GO" id="GO:0003677">
    <property type="term" value="F:DNA binding"/>
    <property type="evidence" value="ECO:0007669"/>
    <property type="project" value="InterPro"/>
</dbReference>
<dbReference type="GO" id="GO:0009360">
    <property type="term" value="C:DNA polymerase III complex"/>
    <property type="evidence" value="ECO:0007669"/>
    <property type="project" value="InterPro"/>
</dbReference>
<evidence type="ECO:0000256" key="4">
    <source>
        <dbReference type="ARBA" id="ARBA00022695"/>
    </source>
</evidence>
<dbReference type="RefSeq" id="WP_230224237.1">
    <property type="nucleotide sequence ID" value="NZ_JAJKFT010000010.1"/>
</dbReference>
<keyword evidence="3 10" id="KW-0808">Transferase</keyword>
<organism evidence="10 11">
    <name type="scientific">Blastopirellula sediminis</name>
    <dbReference type="NCBI Taxonomy" id="2894196"/>
    <lineage>
        <taxon>Bacteria</taxon>
        <taxon>Pseudomonadati</taxon>
        <taxon>Planctomycetota</taxon>
        <taxon>Planctomycetia</taxon>
        <taxon>Pirellulales</taxon>
        <taxon>Pirellulaceae</taxon>
        <taxon>Blastopirellula</taxon>
    </lineage>
</organism>
<dbReference type="AlphaFoldDB" id="A0A9X1SIX7"/>
<evidence type="ECO:0000313" key="10">
    <source>
        <dbReference type="EMBL" id="MCC9631737.1"/>
    </source>
</evidence>
<dbReference type="NCBIfam" id="TIGR01128">
    <property type="entry name" value="holA"/>
    <property type="match status" value="1"/>
</dbReference>
<reference evidence="10" key="1">
    <citation type="submission" date="2021-11" db="EMBL/GenBank/DDBJ databases">
        <title>Genome sequence.</title>
        <authorList>
            <person name="Sun Q."/>
        </authorList>
    </citation>
    <scope>NUCLEOTIDE SEQUENCE</scope>
    <source>
        <strain evidence="10">JC732</strain>
    </source>
</reference>
<proteinExistence type="inferred from homology"/>
<evidence type="ECO:0000256" key="8">
    <source>
        <dbReference type="ARBA" id="ARBA00049244"/>
    </source>
</evidence>
<evidence type="ECO:0000256" key="1">
    <source>
        <dbReference type="ARBA" id="ARBA00012417"/>
    </source>
</evidence>
<dbReference type="Gene3D" id="1.20.272.10">
    <property type="match status" value="1"/>
</dbReference>
<dbReference type="GO" id="GO:0006261">
    <property type="term" value="P:DNA-templated DNA replication"/>
    <property type="evidence" value="ECO:0007669"/>
    <property type="project" value="TreeGrafter"/>
</dbReference>
<keyword evidence="6" id="KW-0239">DNA-directed DNA polymerase</keyword>
<dbReference type="SUPFAM" id="SSF48019">
    <property type="entry name" value="post-AAA+ oligomerization domain-like"/>
    <property type="match status" value="1"/>
</dbReference>
<keyword evidence="4 10" id="KW-0548">Nucleotidyltransferase</keyword>
<feature type="domain" description="DNA polymerase III delta N-terminal" evidence="9">
    <location>
        <begin position="23"/>
        <end position="139"/>
    </location>
</feature>
<comment type="catalytic activity">
    <reaction evidence="8">
        <text>DNA(n) + a 2'-deoxyribonucleoside 5'-triphosphate = DNA(n+1) + diphosphate</text>
        <dbReference type="Rhea" id="RHEA:22508"/>
        <dbReference type="Rhea" id="RHEA-COMP:17339"/>
        <dbReference type="Rhea" id="RHEA-COMP:17340"/>
        <dbReference type="ChEBI" id="CHEBI:33019"/>
        <dbReference type="ChEBI" id="CHEBI:61560"/>
        <dbReference type="ChEBI" id="CHEBI:173112"/>
        <dbReference type="EC" id="2.7.7.7"/>
    </reaction>
</comment>